<dbReference type="OrthoDB" id="408373at2759"/>
<accession>A0A0C9VQZ8</accession>
<gene>
    <name evidence="1" type="ORF">M422DRAFT_173458</name>
</gene>
<dbReference type="EMBL" id="KN837142">
    <property type="protein sequence ID" value="KIJ40730.1"/>
    <property type="molecule type" value="Genomic_DNA"/>
</dbReference>
<proteinExistence type="predicted"/>
<evidence type="ECO:0000313" key="2">
    <source>
        <dbReference type="Proteomes" id="UP000054279"/>
    </source>
</evidence>
<sequence>MLQLQREALPGSARAFASSFCDGPIRGLENTFTMLADTTRLKCCIIHMSILRSSIARTHAN</sequence>
<dbReference type="Proteomes" id="UP000054279">
    <property type="component" value="Unassembled WGS sequence"/>
</dbReference>
<evidence type="ECO:0000313" key="1">
    <source>
        <dbReference type="EMBL" id="KIJ40730.1"/>
    </source>
</evidence>
<dbReference type="AlphaFoldDB" id="A0A0C9VQZ8"/>
<protein>
    <submittedName>
        <fullName evidence="1">Uncharacterized protein</fullName>
    </submittedName>
</protein>
<reference evidence="1 2" key="1">
    <citation type="submission" date="2014-06" db="EMBL/GenBank/DDBJ databases">
        <title>Evolutionary Origins and Diversification of the Mycorrhizal Mutualists.</title>
        <authorList>
            <consortium name="DOE Joint Genome Institute"/>
            <consortium name="Mycorrhizal Genomics Consortium"/>
            <person name="Kohler A."/>
            <person name="Kuo A."/>
            <person name="Nagy L.G."/>
            <person name="Floudas D."/>
            <person name="Copeland A."/>
            <person name="Barry K.W."/>
            <person name="Cichocki N."/>
            <person name="Veneault-Fourrey C."/>
            <person name="LaButti K."/>
            <person name="Lindquist E.A."/>
            <person name="Lipzen A."/>
            <person name="Lundell T."/>
            <person name="Morin E."/>
            <person name="Murat C."/>
            <person name="Riley R."/>
            <person name="Ohm R."/>
            <person name="Sun H."/>
            <person name="Tunlid A."/>
            <person name="Henrissat B."/>
            <person name="Grigoriev I.V."/>
            <person name="Hibbett D.S."/>
            <person name="Martin F."/>
        </authorList>
    </citation>
    <scope>NUCLEOTIDE SEQUENCE [LARGE SCALE GENOMIC DNA]</scope>
    <source>
        <strain evidence="1 2">SS14</strain>
    </source>
</reference>
<name>A0A0C9VQZ8_SPHS4</name>
<dbReference type="HOGENOM" id="CLU_2924216_0_0_1"/>
<keyword evidence="2" id="KW-1185">Reference proteome</keyword>
<organism evidence="1 2">
    <name type="scientific">Sphaerobolus stellatus (strain SS14)</name>
    <dbReference type="NCBI Taxonomy" id="990650"/>
    <lineage>
        <taxon>Eukaryota</taxon>
        <taxon>Fungi</taxon>
        <taxon>Dikarya</taxon>
        <taxon>Basidiomycota</taxon>
        <taxon>Agaricomycotina</taxon>
        <taxon>Agaricomycetes</taxon>
        <taxon>Phallomycetidae</taxon>
        <taxon>Geastrales</taxon>
        <taxon>Sphaerobolaceae</taxon>
        <taxon>Sphaerobolus</taxon>
    </lineage>
</organism>